<evidence type="ECO:0000313" key="1">
    <source>
        <dbReference type="EMBL" id="CBI00577.1"/>
    </source>
</evidence>
<protein>
    <submittedName>
        <fullName evidence="1">Uncharacterized protein</fullName>
    </submittedName>
</protein>
<accession>E6Q068</accession>
<sequence length="77" mass="8922">MSSQALRRFQVASTRCFFSPGGYRLVVTVFHCHRSFQKSALVRVHRCRSGWPCRLQPDPFVGRARHCQRQADHGHRG</sequence>
<gene>
    <name evidence="1" type="ORF">CARN3_0120</name>
</gene>
<proteinExistence type="predicted"/>
<organism evidence="1">
    <name type="scientific">mine drainage metagenome</name>
    <dbReference type="NCBI Taxonomy" id="410659"/>
    <lineage>
        <taxon>unclassified sequences</taxon>
        <taxon>metagenomes</taxon>
        <taxon>ecological metagenomes</taxon>
    </lineage>
</organism>
<name>E6Q068_9ZZZZ</name>
<dbReference type="EMBL" id="CABN01000149">
    <property type="protein sequence ID" value="CBI00577.1"/>
    <property type="molecule type" value="Genomic_DNA"/>
</dbReference>
<dbReference type="AlphaFoldDB" id="E6Q068"/>
<comment type="caution">
    <text evidence="1">The sequence shown here is derived from an EMBL/GenBank/DDBJ whole genome shotgun (WGS) entry which is preliminary data.</text>
</comment>
<reference evidence="1" key="1">
    <citation type="submission" date="2009-10" db="EMBL/GenBank/DDBJ databases">
        <title>Diversity of trophic interactions inside an arsenic-rich microbial ecosystem.</title>
        <authorList>
            <person name="Bertin P.N."/>
            <person name="Heinrich-Salmeron A."/>
            <person name="Pelletier E."/>
            <person name="Goulhen-Chollet F."/>
            <person name="Arsene-Ploetze F."/>
            <person name="Gallien S."/>
            <person name="Calteau A."/>
            <person name="Vallenet D."/>
            <person name="Casiot C."/>
            <person name="Chane-Woon-Ming B."/>
            <person name="Giloteaux L."/>
            <person name="Barakat M."/>
            <person name="Bonnefoy V."/>
            <person name="Bruneel O."/>
            <person name="Chandler M."/>
            <person name="Cleiss J."/>
            <person name="Duran R."/>
            <person name="Elbaz-Poulichet F."/>
            <person name="Fonknechten N."/>
            <person name="Lauga B."/>
            <person name="Mornico D."/>
            <person name="Ortet P."/>
            <person name="Schaeffer C."/>
            <person name="Siguier P."/>
            <person name="Alexander Thil Smith A."/>
            <person name="Van Dorsselaer A."/>
            <person name="Weissenbach J."/>
            <person name="Medigue C."/>
            <person name="Le Paslier D."/>
        </authorList>
    </citation>
    <scope>NUCLEOTIDE SEQUENCE</scope>
</reference>